<reference evidence="4" key="1">
    <citation type="submission" date="2018-05" db="EMBL/GenBank/DDBJ databases">
        <authorList>
            <person name="Lanie J.A."/>
            <person name="Ng W.-L."/>
            <person name="Kazmierczak K.M."/>
            <person name="Andrzejewski T.M."/>
            <person name="Davidsen T.M."/>
            <person name="Wayne K.J."/>
            <person name="Tettelin H."/>
            <person name="Glass J.I."/>
            <person name="Rusch D."/>
            <person name="Podicherti R."/>
            <person name="Tsui H.-C.T."/>
            <person name="Winkler M.E."/>
        </authorList>
    </citation>
    <scope>NUCLEOTIDE SEQUENCE</scope>
</reference>
<accession>A0A382DEK7</accession>
<name>A0A382DEK7_9ZZZZ</name>
<dbReference type="Gene3D" id="3.40.630.30">
    <property type="match status" value="1"/>
</dbReference>
<dbReference type="InterPro" id="IPR016181">
    <property type="entry name" value="Acyl_CoA_acyltransferase"/>
</dbReference>
<feature type="domain" description="N-acetyltransferase" evidence="3">
    <location>
        <begin position="1"/>
        <end position="151"/>
    </location>
</feature>
<dbReference type="AlphaFoldDB" id="A0A382DEK7"/>
<evidence type="ECO:0000256" key="2">
    <source>
        <dbReference type="ARBA" id="ARBA00023315"/>
    </source>
</evidence>
<sequence length="161" mass="18921">MKSDMDPFLWNRQNEPEALAELDQRCFRKCWKLQEYIDLSRKKPFRGWLLEHSEKGPCAFLVFFLIPPEVQILRMGVHPEFRREGLASRMLDELDQEAIANQSHSLWLDVHAENVPAVELYKKSGFTEIYQRKGYYQNPPGDAVLMKKNLHEVAAIRSDED</sequence>
<dbReference type="InterPro" id="IPR000182">
    <property type="entry name" value="GNAT_dom"/>
</dbReference>
<evidence type="ECO:0000259" key="3">
    <source>
        <dbReference type="PROSITE" id="PS51186"/>
    </source>
</evidence>
<proteinExistence type="predicted"/>
<dbReference type="Pfam" id="PF00583">
    <property type="entry name" value="Acetyltransf_1"/>
    <property type="match status" value="1"/>
</dbReference>
<dbReference type="SUPFAM" id="SSF55729">
    <property type="entry name" value="Acyl-CoA N-acyltransferases (Nat)"/>
    <property type="match status" value="1"/>
</dbReference>
<keyword evidence="1" id="KW-0808">Transferase</keyword>
<evidence type="ECO:0000256" key="1">
    <source>
        <dbReference type="ARBA" id="ARBA00022679"/>
    </source>
</evidence>
<dbReference type="InterPro" id="IPR050680">
    <property type="entry name" value="YpeA/RimI_acetyltransf"/>
</dbReference>
<dbReference type="EMBL" id="UINC01038832">
    <property type="protein sequence ID" value="SVB36414.1"/>
    <property type="molecule type" value="Genomic_DNA"/>
</dbReference>
<dbReference type="CDD" id="cd04301">
    <property type="entry name" value="NAT_SF"/>
    <property type="match status" value="1"/>
</dbReference>
<protein>
    <recommendedName>
        <fullName evidence="3">N-acetyltransferase domain-containing protein</fullName>
    </recommendedName>
</protein>
<evidence type="ECO:0000313" key="4">
    <source>
        <dbReference type="EMBL" id="SVB36414.1"/>
    </source>
</evidence>
<organism evidence="4">
    <name type="scientific">marine metagenome</name>
    <dbReference type="NCBI Taxonomy" id="408172"/>
    <lineage>
        <taxon>unclassified sequences</taxon>
        <taxon>metagenomes</taxon>
        <taxon>ecological metagenomes</taxon>
    </lineage>
</organism>
<keyword evidence="2" id="KW-0012">Acyltransferase</keyword>
<dbReference type="PANTHER" id="PTHR43420">
    <property type="entry name" value="ACETYLTRANSFERASE"/>
    <property type="match status" value="1"/>
</dbReference>
<gene>
    <name evidence="4" type="ORF">METZ01_LOCUS189268</name>
</gene>
<dbReference type="GO" id="GO:0016747">
    <property type="term" value="F:acyltransferase activity, transferring groups other than amino-acyl groups"/>
    <property type="evidence" value="ECO:0007669"/>
    <property type="project" value="InterPro"/>
</dbReference>
<dbReference type="PANTHER" id="PTHR43420:SF12">
    <property type="entry name" value="N-ACETYLTRANSFERASE DOMAIN-CONTAINING PROTEIN"/>
    <property type="match status" value="1"/>
</dbReference>
<dbReference type="PROSITE" id="PS51186">
    <property type="entry name" value="GNAT"/>
    <property type="match status" value="1"/>
</dbReference>